<sequence>MASELCSTADTGTEIDIQRDQSAAEADHEDTKASSVFLQAQRQFLDSIPEEEKSRYSTSSSAEDLLQDLRKILADAKTFEQKRTASVLLKRIKTLSDSLEPYFRIVEIVIQSNPEFAAIAWGAFRLIVQFVYLSRITAYLTERKRTPIVIGSLVWKPFDIRFRQILERLDMHQEIVKDELFLSGFRSFTIAERDAAEERQNAVAARYKTQIHQHLTGQVLTDMEAELKKQTFSRLQAWLNPPNFMERLDEARRLQQDGTAVWLFEEATFVNWRGSDETAEQYPFPSEGSKFLWVKGNPGCGKTVLASSTVRELRNLPFTSSAIVCYYFFSQNVSEGNSIAGAYRAILAQILQRKRNDTKILDAFAFMTNQETGGQMIGSRSEMTELLRVCLQSLGKVFIVLDAIDECDDEAGLLKDLTDIAEGSDVNIIFFSRPNSAHLPFLVAEDKCISMSGDLIKQDIELFLSNNIHDLVRRRLLMRSDGEEEIVKRLLQGSDGMFLWARLMINYLGSPALTPAQCLKAIHTVTLPERLEDMYQRALGLITAATKPEQELAKRVFSWFAYGQSELGIQELHEALTSLPGKSPASTKFVDIERSIVLSCAGLVHTSSSKTCHFVHLSALEFFLSAHKSLLNRRYSDKYPQPPWLDLIPTKFEGHLEILAACLSYLTFQTPSQPLSGKLSDPASSIDLHKAFPLLKYSSTHWMYHLQSTIPTHEFTRIRRVDQGIPMDIVDDIFGVLSAFLPQKTTLTAMMEAFYVFGKGQPPNTKALRSWSDWALKYASRENLGDLRKLAEDVREFGWDLDNLHTLWGPSLAAAPQIIWEDITAYTPSRFFAQTNATAVTSLTPLFPKHEDLSTNPLSTISAVSASSRELGVLSIWPPRAYEDWAKNLEPKSHISDLGDICAGWIAKFEIWTTDQTPTLTTDLQIPLNENEIRLHICQSLSRYILPSLQGSADTEWKLQFPLEISKDLRIVIILRTAVFLDESATKTHTLKPKYTVTTVPTLPFGPTRERWTERACDVRNCSIKQRTGGYQSAYHGLYEYFFLLSPDNRFLFFADKDHDRQNFNIDKESRPFISTFGFAGIVAVYRLCPGPRGTRIVFADSLPVIMSNIRFQNVAFHPKVPFVSFVAYDKIYMWAFGCGVKNHSSRDPRTAVIRGIYFSECGTQLGVISHTLSVPIVIAVEPEEMFRLAQRFIDRFSLPSTSSSGSQAVSKSLQPGEIVVGRPPTAGVNFAVWLDQMNELCYEAYASKTTSWRSSAHSIKRIAIGDVYISVQHVTSLPSWPGLDVAHATVVGSDPEDDRLKIVLNKVARHWSGMSDEKNSQLPLMVSKDHRALQQPTRRAIPIPTINHSTYEVAISNSS</sequence>
<dbReference type="Gene3D" id="3.40.50.300">
    <property type="entry name" value="P-loop containing nucleotide triphosphate hydrolases"/>
    <property type="match status" value="1"/>
</dbReference>
<keyword evidence="1" id="KW-0677">Repeat</keyword>
<evidence type="ECO:0000256" key="2">
    <source>
        <dbReference type="SAM" id="MobiDB-lite"/>
    </source>
</evidence>
<reference evidence="4 5" key="1">
    <citation type="submission" date="2016-04" db="EMBL/GenBank/DDBJ databases">
        <title>A degradative enzymes factory behind the ericoid mycorrhizal symbiosis.</title>
        <authorList>
            <consortium name="DOE Joint Genome Institute"/>
            <person name="Martino E."/>
            <person name="Morin E."/>
            <person name="Grelet G."/>
            <person name="Kuo A."/>
            <person name="Kohler A."/>
            <person name="Daghino S."/>
            <person name="Barry K."/>
            <person name="Choi C."/>
            <person name="Cichocki N."/>
            <person name="Clum A."/>
            <person name="Copeland A."/>
            <person name="Hainaut M."/>
            <person name="Haridas S."/>
            <person name="Labutti K."/>
            <person name="Lindquist E."/>
            <person name="Lipzen A."/>
            <person name="Khouja H.-R."/>
            <person name="Murat C."/>
            <person name="Ohm R."/>
            <person name="Olson A."/>
            <person name="Spatafora J."/>
            <person name="Veneault-Fourrey C."/>
            <person name="Henrissat B."/>
            <person name="Grigoriev I."/>
            <person name="Martin F."/>
            <person name="Perotto S."/>
        </authorList>
    </citation>
    <scope>NUCLEOTIDE SEQUENCE [LARGE SCALE GENOMIC DNA]</scope>
    <source>
        <strain evidence="4 5">E</strain>
    </source>
</reference>
<dbReference type="EMBL" id="KZ613872">
    <property type="protein sequence ID" value="PMD53575.1"/>
    <property type="molecule type" value="Genomic_DNA"/>
</dbReference>
<dbReference type="STRING" id="1095630.A0A2J6SS14"/>
<dbReference type="RefSeq" id="XP_024730479.1">
    <property type="nucleotide sequence ID" value="XM_024883855.1"/>
</dbReference>
<keyword evidence="5" id="KW-1185">Reference proteome</keyword>
<name>A0A2J6SS14_9HELO</name>
<feature type="compositionally biased region" description="Polar residues" evidence="2">
    <location>
        <begin position="1"/>
        <end position="11"/>
    </location>
</feature>
<dbReference type="InterPro" id="IPR027417">
    <property type="entry name" value="P-loop_NTPase"/>
</dbReference>
<evidence type="ECO:0000259" key="3">
    <source>
        <dbReference type="Pfam" id="PF24883"/>
    </source>
</evidence>
<dbReference type="OrthoDB" id="4772757at2759"/>
<dbReference type="SUPFAM" id="SSF82171">
    <property type="entry name" value="DPP6 N-terminal domain-like"/>
    <property type="match status" value="1"/>
</dbReference>
<proteinExistence type="predicted"/>
<evidence type="ECO:0000313" key="4">
    <source>
        <dbReference type="EMBL" id="PMD53575.1"/>
    </source>
</evidence>
<gene>
    <name evidence="4" type="ORF">K444DRAFT_635354</name>
</gene>
<dbReference type="PANTHER" id="PTHR10039:SF14">
    <property type="entry name" value="NACHT DOMAIN-CONTAINING PROTEIN"/>
    <property type="match status" value="1"/>
</dbReference>
<organism evidence="4 5">
    <name type="scientific">Hyaloscypha bicolor E</name>
    <dbReference type="NCBI Taxonomy" id="1095630"/>
    <lineage>
        <taxon>Eukaryota</taxon>
        <taxon>Fungi</taxon>
        <taxon>Dikarya</taxon>
        <taxon>Ascomycota</taxon>
        <taxon>Pezizomycotina</taxon>
        <taxon>Leotiomycetes</taxon>
        <taxon>Helotiales</taxon>
        <taxon>Hyaloscyphaceae</taxon>
        <taxon>Hyaloscypha</taxon>
        <taxon>Hyaloscypha bicolor</taxon>
    </lineage>
</organism>
<dbReference type="Pfam" id="PF24883">
    <property type="entry name" value="NPHP3_N"/>
    <property type="match status" value="1"/>
</dbReference>
<feature type="region of interest" description="Disordered" evidence="2">
    <location>
        <begin position="1"/>
        <end position="32"/>
    </location>
</feature>
<dbReference type="Proteomes" id="UP000235371">
    <property type="component" value="Unassembled WGS sequence"/>
</dbReference>
<dbReference type="InParanoid" id="A0A2J6SS14"/>
<evidence type="ECO:0000313" key="5">
    <source>
        <dbReference type="Proteomes" id="UP000235371"/>
    </source>
</evidence>
<protein>
    <recommendedName>
        <fullName evidence="3">Nephrocystin 3-like N-terminal domain-containing protein</fullName>
    </recommendedName>
</protein>
<evidence type="ECO:0000256" key="1">
    <source>
        <dbReference type="ARBA" id="ARBA00022737"/>
    </source>
</evidence>
<dbReference type="InterPro" id="IPR056884">
    <property type="entry name" value="NPHP3-like_N"/>
</dbReference>
<dbReference type="GeneID" id="36591932"/>
<dbReference type="PANTHER" id="PTHR10039">
    <property type="entry name" value="AMELOGENIN"/>
    <property type="match status" value="1"/>
</dbReference>
<feature type="domain" description="Nephrocystin 3-like N-terminal" evidence="3">
    <location>
        <begin position="258"/>
        <end position="433"/>
    </location>
</feature>
<dbReference type="SUPFAM" id="SSF52540">
    <property type="entry name" value="P-loop containing nucleoside triphosphate hydrolases"/>
    <property type="match status" value="1"/>
</dbReference>
<accession>A0A2J6SS14</accession>